<dbReference type="RefSeq" id="WP_277579091.1">
    <property type="nucleotide sequence ID" value="NZ_JANRMI010000004.1"/>
</dbReference>
<organism evidence="2 3">
    <name type="scientific">Bdellovibrio svalbardensis</name>
    <dbReference type="NCBI Taxonomy" id="2972972"/>
    <lineage>
        <taxon>Bacteria</taxon>
        <taxon>Pseudomonadati</taxon>
        <taxon>Bdellovibrionota</taxon>
        <taxon>Bdellovibrionia</taxon>
        <taxon>Bdellovibrionales</taxon>
        <taxon>Pseudobdellovibrionaceae</taxon>
        <taxon>Bdellovibrio</taxon>
    </lineage>
</organism>
<evidence type="ECO:0000313" key="2">
    <source>
        <dbReference type="EMBL" id="MDG0817619.1"/>
    </source>
</evidence>
<keyword evidence="3" id="KW-1185">Reference proteome</keyword>
<dbReference type="EMBL" id="JANRMI010000004">
    <property type="protein sequence ID" value="MDG0817619.1"/>
    <property type="molecule type" value="Genomic_DNA"/>
</dbReference>
<gene>
    <name evidence="2" type="ORF">NWE73_14660</name>
</gene>
<keyword evidence="1" id="KW-1133">Transmembrane helix</keyword>
<reference evidence="2" key="1">
    <citation type="submission" date="2022-08" db="EMBL/GenBank/DDBJ databases">
        <title>Novel Bdellovibrio Species Isolated from Svalbard: Designation Bdellovibrio svalbardensis.</title>
        <authorList>
            <person name="Mitchell R.J."/>
            <person name="Choi S.Y."/>
        </authorList>
    </citation>
    <scope>NUCLEOTIDE SEQUENCE</scope>
    <source>
        <strain evidence="2">PAP01</strain>
    </source>
</reference>
<accession>A0ABT6DL64</accession>
<evidence type="ECO:0000256" key="1">
    <source>
        <dbReference type="SAM" id="Phobius"/>
    </source>
</evidence>
<sequence>MEWIIIGGITITIFSFLAYAILAFFFPEWVGITGKVALMTERSHIEGEEAPPHITDKF</sequence>
<proteinExistence type="predicted"/>
<dbReference type="Proteomes" id="UP001152321">
    <property type="component" value="Unassembled WGS sequence"/>
</dbReference>
<keyword evidence="1" id="KW-0472">Membrane</keyword>
<name>A0ABT6DL64_9BACT</name>
<keyword evidence="1" id="KW-0812">Transmembrane</keyword>
<protein>
    <submittedName>
        <fullName evidence="2">Uncharacterized protein</fullName>
    </submittedName>
</protein>
<comment type="caution">
    <text evidence="2">The sequence shown here is derived from an EMBL/GenBank/DDBJ whole genome shotgun (WGS) entry which is preliminary data.</text>
</comment>
<evidence type="ECO:0000313" key="3">
    <source>
        <dbReference type="Proteomes" id="UP001152321"/>
    </source>
</evidence>
<feature type="transmembrane region" description="Helical" evidence="1">
    <location>
        <begin position="6"/>
        <end position="26"/>
    </location>
</feature>